<dbReference type="Gene3D" id="3.30.230.70">
    <property type="entry name" value="GHMP Kinase, N-terminal domain"/>
    <property type="match status" value="1"/>
</dbReference>
<evidence type="ECO:0000256" key="3">
    <source>
        <dbReference type="ARBA" id="ARBA00022555"/>
    </source>
</evidence>
<comment type="subunit">
    <text evidence="7">Homohexameric ring arranged as a trimer of dimers.</text>
</comment>
<dbReference type="HAMAP" id="MF_00564">
    <property type="entry name" value="RNase_PH"/>
    <property type="match status" value="1"/>
</dbReference>
<dbReference type="CDD" id="cd11362">
    <property type="entry name" value="RNase_PH_bact"/>
    <property type="match status" value="1"/>
</dbReference>
<dbReference type="EC" id="2.7.7.56" evidence="7"/>
<feature type="binding site" evidence="7">
    <location>
        <begin position="142"/>
        <end position="144"/>
    </location>
    <ligand>
        <name>phosphate</name>
        <dbReference type="ChEBI" id="CHEBI:43474"/>
        <note>substrate</note>
    </ligand>
</feature>
<keyword evidence="3 7" id="KW-0820">tRNA-binding</keyword>
<dbReference type="Proteomes" id="UP001165561">
    <property type="component" value="Unassembled WGS sequence"/>
</dbReference>
<evidence type="ECO:0000256" key="8">
    <source>
        <dbReference type="SAM" id="MobiDB-lite"/>
    </source>
</evidence>
<evidence type="ECO:0000256" key="1">
    <source>
        <dbReference type="ARBA" id="ARBA00006678"/>
    </source>
</evidence>
<keyword evidence="5 7" id="KW-0548">Nucleotidyltransferase</keyword>
<dbReference type="PANTHER" id="PTHR11953">
    <property type="entry name" value="EXOSOME COMPLEX COMPONENT"/>
    <property type="match status" value="1"/>
</dbReference>
<keyword evidence="12" id="KW-1185">Reference proteome</keyword>
<dbReference type="SUPFAM" id="SSF54211">
    <property type="entry name" value="Ribosomal protein S5 domain 2-like"/>
    <property type="match status" value="1"/>
</dbReference>
<evidence type="ECO:0000259" key="9">
    <source>
        <dbReference type="Pfam" id="PF01138"/>
    </source>
</evidence>
<evidence type="ECO:0000256" key="7">
    <source>
        <dbReference type="HAMAP-Rule" id="MF_00564"/>
    </source>
</evidence>
<comment type="similarity">
    <text evidence="1 7">Belongs to the RNase PH family.</text>
</comment>
<keyword evidence="6" id="KW-0694">RNA-binding</keyword>
<comment type="caution">
    <text evidence="11">The sequence shown here is derived from an EMBL/GenBank/DDBJ whole genome shotgun (WGS) entry which is preliminary data.</text>
</comment>
<comment type="catalytic activity">
    <reaction evidence="7">
        <text>tRNA(n+1) + phosphate = tRNA(n) + a ribonucleoside 5'-diphosphate</text>
        <dbReference type="Rhea" id="RHEA:10628"/>
        <dbReference type="Rhea" id="RHEA-COMP:17343"/>
        <dbReference type="Rhea" id="RHEA-COMP:17344"/>
        <dbReference type="ChEBI" id="CHEBI:43474"/>
        <dbReference type="ChEBI" id="CHEBI:57930"/>
        <dbReference type="ChEBI" id="CHEBI:173114"/>
        <dbReference type="EC" id="2.7.7.56"/>
    </reaction>
</comment>
<reference evidence="11" key="1">
    <citation type="submission" date="2023-02" db="EMBL/GenBank/DDBJ databases">
        <title>Georgenia sp.10Sc9-8, isolated from a soil sample collected from the Taklamakan desert.</title>
        <authorList>
            <person name="Liu S."/>
        </authorList>
    </citation>
    <scope>NUCLEOTIDE SEQUENCE</scope>
    <source>
        <strain evidence="11">10Sc9-8</strain>
    </source>
</reference>
<feature type="domain" description="Exoribonuclease phosphorolytic" evidence="9">
    <location>
        <begin position="28"/>
        <end position="158"/>
    </location>
</feature>
<feature type="domain" description="Exoribonuclease phosphorolytic" evidence="10">
    <location>
        <begin position="180"/>
        <end position="245"/>
    </location>
</feature>
<dbReference type="SUPFAM" id="SSF55666">
    <property type="entry name" value="Ribonuclease PH domain 2-like"/>
    <property type="match status" value="1"/>
</dbReference>
<dbReference type="PROSITE" id="PS01277">
    <property type="entry name" value="RIBONUCLEASE_PH"/>
    <property type="match status" value="1"/>
</dbReference>
<evidence type="ECO:0000313" key="12">
    <source>
        <dbReference type="Proteomes" id="UP001165561"/>
    </source>
</evidence>
<keyword evidence="2 7" id="KW-0698">rRNA processing</keyword>
<dbReference type="InterPro" id="IPR027408">
    <property type="entry name" value="PNPase/RNase_PH_dom_sf"/>
</dbReference>
<evidence type="ECO:0000256" key="4">
    <source>
        <dbReference type="ARBA" id="ARBA00022694"/>
    </source>
</evidence>
<dbReference type="InterPro" id="IPR015847">
    <property type="entry name" value="ExoRNase_PH_dom2"/>
</dbReference>
<dbReference type="InterPro" id="IPR050080">
    <property type="entry name" value="RNase_PH"/>
</dbReference>
<evidence type="ECO:0000313" key="11">
    <source>
        <dbReference type="EMBL" id="MDD9206608.1"/>
    </source>
</evidence>
<keyword evidence="4 7" id="KW-0819">tRNA processing</keyword>
<dbReference type="InterPro" id="IPR036345">
    <property type="entry name" value="ExoRNase_PH_dom2_sf"/>
</dbReference>
<feature type="compositionally biased region" description="Pro residues" evidence="8">
    <location>
        <begin position="1"/>
        <end position="14"/>
    </location>
</feature>
<feature type="region of interest" description="Disordered" evidence="8">
    <location>
        <begin position="1"/>
        <end position="29"/>
    </location>
</feature>
<dbReference type="InterPro" id="IPR018336">
    <property type="entry name" value="RNase_PH_CS"/>
</dbReference>
<dbReference type="NCBIfam" id="TIGR01966">
    <property type="entry name" value="RNasePH"/>
    <property type="match status" value="1"/>
</dbReference>
<name>A0ABT5TY71_9MICO</name>
<evidence type="ECO:0000256" key="2">
    <source>
        <dbReference type="ARBA" id="ARBA00022552"/>
    </source>
</evidence>
<feature type="compositionally biased region" description="Basic and acidic residues" evidence="8">
    <location>
        <begin position="19"/>
        <end position="29"/>
    </location>
</feature>
<evidence type="ECO:0000256" key="5">
    <source>
        <dbReference type="ARBA" id="ARBA00022695"/>
    </source>
</evidence>
<dbReference type="InterPro" id="IPR001247">
    <property type="entry name" value="ExoRNase_PH_dom1"/>
</dbReference>
<accession>A0ABT5TY71</accession>
<dbReference type="InterPro" id="IPR002381">
    <property type="entry name" value="RNase_PH_bac-type"/>
</dbReference>
<evidence type="ECO:0000259" key="10">
    <source>
        <dbReference type="Pfam" id="PF03725"/>
    </source>
</evidence>
<feature type="binding site" evidence="7">
    <location>
        <position position="104"/>
    </location>
    <ligand>
        <name>phosphate</name>
        <dbReference type="ChEBI" id="CHEBI:43474"/>
        <note>substrate</note>
    </ligand>
</feature>
<organism evidence="11 12">
    <name type="scientific">Georgenia halotolerans</name>
    <dbReference type="NCBI Taxonomy" id="3028317"/>
    <lineage>
        <taxon>Bacteria</taxon>
        <taxon>Bacillati</taxon>
        <taxon>Actinomycetota</taxon>
        <taxon>Actinomycetes</taxon>
        <taxon>Micrococcales</taxon>
        <taxon>Bogoriellaceae</taxon>
        <taxon>Georgenia</taxon>
    </lineage>
</organism>
<dbReference type="InterPro" id="IPR020568">
    <property type="entry name" value="Ribosomal_Su5_D2-typ_SF"/>
</dbReference>
<dbReference type="PANTHER" id="PTHR11953:SF0">
    <property type="entry name" value="EXOSOME COMPLEX COMPONENT RRP41"/>
    <property type="match status" value="1"/>
</dbReference>
<gene>
    <name evidence="7 11" type="primary">rph</name>
    <name evidence="11" type="ORF">PU560_09040</name>
</gene>
<evidence type="ECO:0000256" key="6">
    <source>
        <dbReference type="ARBA" id="ARBA00022884"/>
    </source>
</evidence>
<dbReference type="Pfam" id="PF03725">
    <property type="entry name" value="RNase_PH_C"/>
    <property type="match status" value="1"/>
</dbReference>
<protein>
    <recommendedName>
        <fullName evidence="7">Ribonuclease PH</fullName>
        <shortName evidence="7">RNase PH</shortName>
        <ecNumber evidence="7">2.7.7.56</ecNumber>
    </recommendedName>
    <alternativeName>
        <fullName evidence="7">tRNA nucleotidyltransferase</fullName>
    </alternativeName>
</protein>
<dbReference type="EMBL" id="JARACI010000932">
    <property type="protein sequence ID" value="MDD9206608.1"/>
    <property type="molecule type" value="Genomic_DNA"/>
</dbReference>
<keyword evidence="7" id="KW-0808">Transferase</keyword>
<comment type="function">
    <text evidence="7">Phosphorolytic 3'-5' exoribonuclease that plays an important role in tRNA 3'-end maturation. Removes nucleotide residues following the 3'-CCA terminus of tRNAs; can also add nucleotides to the ends of RNA molecules by using nucleoside diphosphates as substrates, but this may not be physiologically important. Probably plays a role in initiation of 16S rRNA degradation (leading to ribosome degradation) during starvation.</text>
</comment>
<proteinExistence type="inferred from homology"/>
<sequence>MTDPTPPSVAPAPTGPARVRQDGRRPDELRPVRLTRGWLDAAEGSVLVEFGGTRVLCVASFTAGVPRWRTGTGQGWVTAEYAMLPRATNTRSQRESVKGKIGGRTHEISRLVGRSLRAVIDVSALGENTIVLDCDVLQADGGTRTAAITGAYVALADAVAWGQSEGLVKPRRGASVLTDSVAAVSVGIVDGRPVLDLPYVEDVAAGTDMNVVVTGSGSFVEVQGTAEGAPFGRSELDALLDLAVAGTARLTELQQAALADPIGPRG</sequence>
<dbReference type="Pfam" id="PF01138">
    <property type="entry name" value="RNase_PH"/>
    <property type="match status" value="1"/>
</dbReference>